<comment type="caution">
    <text evidence="2">The sequence shown here is derived from an EMBL/GenBank/DDBJ whole genome shotgun (WGS) entry which is preliminary data.</text>
</comment>
<dbReference type="EMBL" id="JANVFT010000067">
    <property type="protein sequence ID" value="KAJ4477605.1"/>
    <property type="molecule type" value="Genomic_DNA"/>
</dbReference>
<dbReference type="InterPro" id="IPR025476">
    <property type="entry name" value="Helitron_helicase-like"/>
</dbReference>
<dbReference type="Pfam" id="PF14214">
    <property type="entry name" value="Helitron_like_N"/>
    <property type="match status" value="1"/>
</dbReference>
<proteinExistence type="predicted"/>
<feature type="domain" description="Helitron helicase-like" evidence="1">
    <location>
        <begin position="4"/>
        <end position="187"/>
    </location>
</feature>
<organism evidence="2 3">
    <name type="scientific">Lentinula lateritia</name>
    <dbReference type="NCBI Taxonomy" id="40482"/>
    <lineage>
        <taxon>Eukaryota</taxon>
        <taxon>Fungi</taxon>
        <taxon>Dikarya</taxon>
        <taxon>Basidiomycota</taxon>
        <taxon>Agaricomycotina</taxon>
        <taxon>Agaricomycetes</taxon>
        <taxon>Agaricomycetidae</taxon>
        <taxon>Agaricales</taxon>
        <taxon>Marasmiineae</taxon>
        <taxon>Omphalotaceae</taxon>
        <taxon>Lentinula</taxon>
    </lineage>
</organism>
<evidence type="ECO:0000313" key="2">
    <source>
        <dbReference type="EMBL" id="KAJ4477605.1"/>
    </source>
</evidence>
<keyword evidence="3" id="KW-1185">Reference proteome</keyword>
<feature type="non-terminal residue" evidence="2">
    <location>
        <position position="187"/>
    </location>
</feature>
<reference evidence="2" key="1">
    <citation type="submission" date="2022-08" db="EMBL/GenBank/DDBJ databases">
        <title>A Global Phylogenomic Analysis of the Shiitake Genus Lentinula.</title>
        <authorList>
            <consortium name="DOE Joint Genome Institute"/>
            <person name="Sierra-Patev S."/>
            <person name="Min B."/>
            <person name="Naranjo-Ortiz M."/>
            <person name="Looney B."/>
            <person name="Konkel Z."/>
            <person name="Slot J.C."/>
            <person name="Sakamoto Y."/>
            <person name="Steenwyk J.L."/>
            <person name="Rokas A."/>
            <person name="Carro J."/>
            <person name="Camarero S."/>
            <person name="Ferreira P."/>
            <person name="Molpeceres G."/>
            <person name="Ruiz-Duenas F.J."/>
            <person name="Serrano A."/>
            <person name="Henrissat B."/>
            <person name="Drula E."/>
            <person name="Hughes K.W."/>
            <person name="Mata J.L."/>
            <person name="Ishikawa N.K."/>
            <person name="Vargas-Isla R."/>
            <person name="Ushijima S."/>
            <person name="Smith C.A."/>
            <person name="Ahrendt S."/>
            <person name="Andreopoulos W."/>
            <person name="He G."/>
            <person name="Labutti K."/>
            <person name="Lipzen A."/>
            <person name="Ng V."/>
            <person name="Riley R."/>
            <person name="Sandor L."/>
            <person name="Barry K."/>
            <person name="Martinez A.T."/>
            <person name="Xiao Y."/>
            <person name="Gibbons J.G."/>
            <person name="Terashima K."/>
            <person name="Grigoriev I.V."/>
            <person name="Hibbett D.S."/>
        </authorList>
    </citation>
    <scope>NUCLEOTIDE SEQUENCE</scope>
    <source>
        <strain evidence="2">RHP3577 ss4</strain>
    </source>
</reference>
<sequence length="187" mass="21428">MKRHVKYLLSLNDRRFQEHPSFIFTAFNILQCREMLLHISLKSNRSMFAKVANKFASVSASAVNVVAQRYAKGDTVSFNTVEERTVLELMREVNLVTSHVPWSPSSLVSMRNQIRGLMMDEGLPSFYLTINPADVYNPLVKFLAGSEIDIDNMLPDQIPRYWDQAVLIAKNPCVVSNFFNIYMNAFI</sequence>
<evidence type="ECO:0000313" key="3">
    <source>
        <dbReference type="Proteomes" id="UP001150217"/>
    </source>
</evidence>
<protein>
    <recommendedName>
        <fullName evidence="1">Helitron helicase-like domain-containing protein</fullName>
    </recommendedName>
</protein>
<name>A0ABQ8V7H1_9AGAR</name>
<accession>A0ABQ8V7H1</accession>
<gene>
    <name evidence="2" type="ORF">C8R41DRAFT_772992</name>
</gene>
<evidence type="ECO:0000259" key="1">
    <source>
        <dbReference type="Pfam" id="PF14214"/>
    </source>
</evidence>
<dbReference type="Proteomes" id="UP001150217">
    <property type="component" value="Unassembled WGS sequence"/>
</dbReference>